<keyword evidence="2" id="KW-0472">Membrane</keyword>
<keyword evidence="2" id="KW-0812">Transmembrane</keyword>
<name>A0A0D3I5A6_EMIH1</name>
<dbReference type="InterPro" id="IPR051276">
    <property type="entry name" value="Saccharopine_DH-like_oxidrdct"/>
</dbReference>
<keyword evidence="2" id="KW-1133">Transmembrane helix</keyword>
<dbReference type="InterPro" id="IPR005097">
    <property type="entry name" value="Sacchrp_dh_NADP-bd"/>
</dbReference>
<proteinExistence type="inferred from homology"/>
<dbReference type="Gene3D" id="3.40.50.720">
    <property type="entry name" value="NAD(P)-binding Rossmann-like Domain"/>
    <property type="match status" value="1"/>
</dbReference>
<evidence type="ECO:0000256" key="1">
    <source>
        <dbReference type="ARBA" id="ARBA00038048"/>
    </source>
</evidence>
<dbReference type="PaxDb" id="2903-EOD06441"/>
<accession>A0A0D3I5A6</accession>
<dbReference type="AlphaFoldDB" id="A0A0D3I5A6"/>
<dbReference type="EnsemblProtists" id="EOD06441">
    <property type="protein sequence ID" value="EOD06441"/>
    <property type="gene ID" value="EMIHUDRAFT_219362"/>
</dbReference>
<keyword evidence="5" id="KW-1185">Reference proteome</keyword>
<evidence type="ECO:0000313" key="5">
    <source>
        <dbReference type="Proteomes" id="UP000013827"/>
    </source>
</evidence>
<sequence>MTRDDREFSIVVFGATGDAGRAVCRYLATKQGARPVKWAVAGRSKAKLETLVSSLGGSSAPSVLLADACDASSLLRIAERATLVFSAVGPYSRLGEPMVKACLVARTHWADITGEVFWVGEMEAKHGEAAAAAGVTLTSLCGYDSVPCELSLHVARKALKLGARHSELLDAEAVTQLNGYAAFARSNDESAALWPVLRSMLGSLSLGWCNVPVVHRSFGARGANPLRFRDREQLPMPAAWWNLWHLLPALGLYAAIGLALPLFYLAALLPPLRAAAERRLAAYSYQGDASSSFAVLTRASCGKRAVDVTFACPGDPGIYGTALLAAECSLGLVDATRRGALAPGFTTPAIALGDALVDRLRAAGCTIEAKATQP</sequence>
<dbReference type="KEGG" id="ehx:EMIHUDRAFT_219362"/>
<dbReference type="GO" id="GO:0005886">
    <property type="term" value="C:plasma membrane"/>
    <property type="evidence" value="ECO:0007669"/>
    <property type="project" value="TreeGrafter"/>
</dbReference>
<comment type="similarity">
    <text evidence="1">Belongs to the saccharopine dehydrogenase family.</text>
</comment>
<evidence type="ECO:0000259" key="3">
    <source>
        <dbReference type="Pfam" id="PF03435"/>
    </source>
</evidence>
<dbReference type="SUPFAM" id="SSF51735">
    <property type="entry name" value="NAD(P)-binding Rossmann-fold domains"/>
    <property type="match status" value="1"/>
</dbReference>
<reference evidence="4" key="2">
    <citation type="submission" date="2024-10" db="UniProtKB">
        <authorList>
            <consortium name="EnsemblProtists"/>
        </authorList>
    </citation>
    <scope>IDENTIFICATION</scope>
</reference>
<feature type="domain" description="Saccharopine dehydrogenase NADP binding" evidence="3">
    <location>
        <begin position="10"/>
        <end position="137"/>
    </location>
</feature>
<evidence type="ECO:0000256" key="2">
    <source>
        <dbReference type="SAM" id="Phobius"/>
    </source>
</evidence>
<organism evidence="4 5">
    <name type="scientific">Emiliania huxleyi (strain CCMP1516)</name>
    <dbReference type="NCBI Taxonomy" id="280463"/>
    <lineage>
        <taxon>Eukaryota</taxon>
        <taxon>Haptista</taxon>
        <taxon>Haptophyta</taxon>
        <taxon>Prymnesiophyceae</taxon>
        <taxon>Isochrysidales</taxon>
        <taxon>Noelaerhabdaceae</taxon>
        <taxon>Emiliania</taxon>
    </lineage>
</organism>
<dbReference type="PANTHER" id="PTHR12286">
    <property type="entry name" value="SACCHAROPINE DEHYDROGENASE-LIKE OXIDOREDUCTASE"/>
    <property type="match status" value="1"/>
</dbReference>
<dbReference type="PANTHER" id="PTHR12286:SF5">
    <property type="entry name" value="SACCHAROPINE DEHYDROGENASE-LIKE OXIDOREDUCTASE"/>
    <property type="match status" value="1"/>
</dbReference>
<protein>
    <recommendedName>
        <fullName evidence="3">Saccharopine dehydrogenase NADP binding domain-containing protein</fullName>
    </recommendedName>
</protein>
<dbReference type="GeneID" id="17252473"/>
<dbReference type="HOGENOM" id="CLU_031002_0_2_1"/>
<feature type="transmembrane region" description="Helical" evidence="2">
    <location>
        <begin position="243"/>
        <end position="269"/>
    </location>
</feature>
<dbReference type="RefSeq" id="XP_005758870.1">
    <property type="nucleotide sequence ID" value="XM_005758813.1"/>
</dbReference>
<dbReference type="Proteomes" id="UP000013827">
    <property type="component" value="Unassembled WGS sequence"/>
</dbReference>
<evidence type="ECO:0000313" key="4">
    <source>
        <dbReference type="EnsemblProtists" id="EOD06441"/>
    </source>
</evidence>
<dbReference type="InterPro" id="IPR036291">
    <property type="entry name" value="NAD(P)-bd_dom_sf"/>
</dbReference>
<dbReference type="Pfam" id="PF03435">
    <property type="entry name" value="Sacchrp_dh_NADP"/>
    <property type="match status" value="1"/>
</dbReference>
<dbReference type="eggNOG" id="KOG2733">
    <property type="taxonomic scope" value="Eukaryota"/>
</dbReference>
<dbReference type="GO" id="GO:0009247">
    <property type="term" value="P:glycolipid biosynthetic process"/>
    <property type="evidence" value="ECO:0007669"/>
    <property type="project" value="TreeGrafter"/>
</dbReference>
<reference evidence="5" key="1">
    <citation type="journal article" date="2013" name="Nature">
        <title>Pan genome of the phytoplankton Emiliania underpins its global distribution.</title>
        <authorList>
            <person name="Read B.A."/>
            <person name="Kegel J."/>
            <person name="Klute M.J."/>
            <person name="Kuo A."/>
            <person name="Lefebvre S.C."/>
            <person name="Maumus F."/>
            <person name="Mayer C."/>
            <person name="Miller J."/>
            <person name="Monier A."/>
            <person name="Salamov A."/>
            <person name="Young J."/>
            <person name="Aguilar M."/>
            <person name="Claverie J.M."/>
            <person name="Frickenhaus S."/>
            <person name="Gonzalez K."/>
            <person name="Herman E.K."/>
            <person name="Lin Y.C."/>
            <person name="Napier J."/>
            <person name="Ogata H."/>
            <person name="Sarno A.F."/>
            <person name="Shmutz J."/>
            <person name="Schroeder D."/>
            <person name="de Vargas C."/>
            <person name="Verret F."/>
            <person name="von Dassow P."/>
            <person name="Valentin K."/>
            <person name="Van de Peer Y."/>
            <person name="Wheeler G."/>
            <person name="Dacks J.B."/>
            <person name="Delwiche C.F."/>
            <person name="Dyhrman S.T."/>
            <person name="Glockner G."/>
            <person name="John U."/>
            <person name="Richards T."/>
            <person name="Worden A.Z."/>
            <person name="Zhang X."/>
            <person name="Grigoriev I.V."/>
            <person name="Allen A.E."/>
            <person name="Bidle K."/>
            <person name="Borodovsky M."/>
            <person name="Bowler C."/>
            <person name="Brownlee C."/>
            <person name="Cock J.M."/>
            <person name="Elias M."/>
            <person name="Gladyshev V.N."/>
            <person name="Groth M."/>
            <person name="Guda C."/>
            <person name="Hadaegh A."/>
            <person name="Iglesias-Rodriguez M.D."/>
            <person name="Jenkins J."/>
            <person name="Jones B.M."/>
            <person name="Lawson T."/>
            <person name="Leese F."/>
            <person name="Lindquist E."/>
            <person name="Lobanov A."/>
            <person name="Lomsadze A."/>
            <person name="Malik S.B."/>
            <person name="Marsh M.E."/>
            <person name="Mackinder L."/>
            <person name="Mock T."/>
            <person name="Mueller-Roeber B."/>
            <person name="Pagarete A."/>
            <person name="Parker M."/>
            <person name="Probert I."/>
            <person name="Quesneville H."/>
            <person name="Raines C."/>
            <person name="Rensing S.A."/>
            <person name="Riano-Pachon D.M."/>
            <person name="Richier S."/>
            <person name="Rokitta S."/>
            <person name="Shiraiwa Y."/>
            <person name="Soanes D.M."/>
            <person name="van der Giezen M."/>
            <person name="Wahlund T.M."/>
            <person name="Williams B."/>
            <person name="Wilson W."/>
            <person name="Wolfe G."/>
            <person name="Wurch L.L."/>
        </authorList>
    </citation>
    <scope>NUCLEOTIDE SEQUENCE</scope>
</reference>